<evidence type="ECO:0000256" key="9">
    <source>
        <dbReference type="ARBA" id="ARBA00023136"/>
    </source>
</evidence>
<evidence type="ECO:0000256" key="8">
    <source>
        <dbReference type="ARBA" id="ARBA00022967"/>
    </source>
</evidence>
<reference evidence="11 12" key="1">
    <citation type="submission" date="2023-04" db="EMBL/GenBank/DDBJ databases">
        <authorList>
            <person name="Hsu D."/>
        </authorList>
    </citation>
    <scope>NUCLEOTIDE SEQUENCE [LARGE SCALE GENOMIC DNA]</scope>
    <source>
        <strain evidence="11 12">MK1</strain>
    </source>
</reference>
<keyword evidence="12" id="KW-1185">Reference proteome</keyword>
<evidence type="ECO:0000256" key="5">
    <source>
        <dbReference type="ARBA" id="ARBA00022737"/>
    </source>
</evidence>
<dbReference type="GO" id="GO:0016887">
    <property type="term" value="F:ATP hydrolysis activity"/>
    <property type="evidence" value="ECO:0007669"/>
    <property type="project" value="InterPro"/>
</dbReference>
<keyword evidence="7 11" id="KW-0067">ATP-binding</keyword>
<accession>A0AAU0UQL1</accession>
<keyword evidence="5" id="KW-0677">Repeat</keyword>
<evidence type="ECO:0000259" key="10">
    <source>
        <dbReference type="PROSITE" id="PS50893"/>
    </source>
</evidence>
<dbReference type="AlphaFoldDB" id="A0AAU0UQL1"/>
<dbReference type="PROSITE" id="PS50893">
    <property type="entry name" value="ABC_TRANSPORTER_2"/>
    <property type="match status" value="2"/>
</dbReference>
<dbReference type="RefSeq" id="WP_366922059.1">
    <property type="nucleotide sequence ID" value="NZ_CP121694.1"/>
</dbReference>
<dbReference type="Pfam" id="PF00005">
    <property type="entry name" value="ABC_tran"/>
    <property type="match status" value="2"/>
</dbReference>
<dbReference type="KEGG" id="dbc:MFMK1_002490"/>
<feature type="domain" description="ABC transporter" evidence="10">
    <location>
        <begin position="255"/>
        <end position="498"/>
    </location>
</feature>
<dbReference type="Gene3D" id="3.40.50.300">
    <property type="entry name" value="P-loop containing nucleotide triphosphate hydrolases"/>
    <property type="match status" value="2"/>
</dbReference>
<dbReference type="GO" id="GO:0005886">
    <property type="term" value="C:plasma membrane"/>
    <property type="evidence" value="ECO:0007669"/>
    <property type="project" value="UniProtKB-SubCell"/>
</dbReference>
<dbReference type="PANTHER" id="PTHR43790:SF3">
    <property type="entry name" value="D-ALLOSE IMPORT ATP-BINDING PROTEIN ALSA-RELATED"/>
    <property type="match status" value="1"/>
</dbReference>
<evidence type="ECO:0000256" key="4">
    <source>
        <dbReference type="ARBA" id="ARBA00022597"/>
    </source>
</evidence>
<evidence type="ECO:0000313" key="11">
    <source>
        <dbReference type="EMBL" id="WRO22652.1"/>
    </source>
</evidence>
<keyword evidence="9" id="KW-0472">Membrane</keyword>
<protein>
    <submittedName>
        <fullName evidence="11">Sugar ABC transporter ATP-binding protein</fullName>
    </submittedName>
</protein>
<dbReference type="InterPro" id="IPR050107">
    <property type="entry name" value="ABC_carbohydrate_import_ATPase"/>
</dbReference>
<dbReference type="InterPro" id="IPR017871">
    <property type="entry name" value="ABC_transporter-like_CS"/>
</dbReference>
<dbReference type="InterPro" id="IPR003439">
    <property type="entry name" value="ABC_transporter-like_ATP-bd"/>
</dbReference>
<dbReference type="PANTHER" id="PTHR43790">
    <property type="entry name" value="CARBOHYDRATE TRANSPORT ATP-BINDING PROTEIN MG119-RELATED"/>
    <property type="match status" value="1"/>
</dbReference>
<keyword evidence="4" id="KW-0762">Sugar transport</keyword>
<evidence type="ECO:0000256" key="1">
    <source>
        <dbReference type="ARBA" id="ARBA00004202"/>
    </source>
</evidence>
<keyword evidence="6" id="KW-0547">Nucleotide-binding</keyword>
<dbReference type="SUPFAM" id="SSF52540">
    <property type="entry name" value="P-loop containing nucleoside triphosphate hydrolases"/>
    <property type="match status" value="2"/>
</dbReference>
<comment type="subcellular location">
    <subcellularLocation>
        <location evidence="1">Cell membrane</location>
        <topology evidence="1">Peripheral membrane protein</topology>
    </subcellularLocation>
</comment>
<evidence type="ECO:0000256" key="7">
    <source>
        <dbReference type="ARBA" id="ARBA00022840"/>
    </source>
</evidence>
<organism evidence="11 12">
    <name type="scientific">Metallumcola ferriviriculae</name>
    <dbReference type="NCBI Taxonomy" id="3039180"/>
    <lineage>
        <taxon>Bacteria</taxon>
        <taxon>Bacillati</taxon>
        <taxon>Bacillota</taxon>
        <taxon>Clostridia</taxon>
        <taxon>Neomoorellales</taxon>
        <taxon>Desulfitibacteraceae</taxon>
        <taxon>Metallumcola</taxon>
    </lineage>
</organism>
<evidence type="ECO:0000256" key="6">
    <source>
        <dbReference type="ARBA" id="ARBA00022741"/>
    </source>
</evidence>
<name>A0AAU0UQL1_9FIRM</name>
<sequence length="506" mass="54767">MSSGSVILDMKKISKSFPGVKALDNVDFNVRLGEVHCLIGANGAGKSTLMKILAGAYQADSGEIFLNGEKQHVSSPLVGQELGISVIYQELSLIDTLSVAENIFLGKYPRKNGLIDWRRMREQAQGIIDGLGIRIDVSQKVGAISIGHKQITELAKAMASDAKIIVMDEPSATLSQEEFDTLVRVIKDLKDKGITIIYISHRLEELFVVGDRVTVLKDGMLVDTSNINDLTRDNLVEKMIGHSLTDGTAADVIAPKGKVLLAVQELTTGTLKNINLQVKHGEIVGLYGLVGSGRTEILRAIFGADPIDQGRIKIDNREVKINSPVEAMKLGIGLIPEQRKTQGLVTELPVWENAVLPSLKDVGNLGVLSYGKIFGIVEEQVKSLNIKTPSVTAKVKNLSGGNQQKVVIAKWLIKQSNILLFDEPTQGIDVGAKEEVYSIISALGNKDGVCTVVASSELQELLDLCHRILVLYEGKIVGEFTRQDFSKESILHAAITGGSEHYAASS</sequence>
<keyword evidence="3" id="KW-1003">Cell membrane</keyword>
<dbReference type="EMBL" id="CP121694">
    <property type="protein sequence ID" value="WRO22652.1"/>
    <property type="molecule type" value="Genomic_DNA"/>
</dbReference>
<gene>
    <name evidence="11" type="ORF">MFMK1_002490</name>
</gene>
<proteinExistence type="predicted"/>
<dbReference type="GO" id="GO:0005524">
    <property type="term" value="F:ATP binding"/>
    <property type="evidence" value="ECO:0007669"/>
    <property type="project" value="UniProtKB-KW"/>
</dbReference>
<evidence type="ECO:0000313" key="12">
    <source>
        <dbReference type="Proteomes" id="UP001329915"/>
    </source>
</evidence>
<keyword evidence="8" id="KW-1278">Translocase</keyword>
<dbReference type="InterPro" id="IPR003593">
    <property type="entry name" value="AAA+_ATPase"/>
</dbReference>
<evidence type="ECO:0000256" key="3">
    <source>
        <dbReference type="ARBA" id="ARBA00022475"/>
    </source>
</evidence>
<dbReference type="InterPro" id="IPR027417">
    <property type="entry name" value="P-loop_NTPase"/>
</dbReference>
<dbReference type="PROSITE" id="PS00211">
    <property type="entry name" value="ABC_TRANSPORTER_1"/>
    <property type="match status" value="1"/>
</dbReference>
<dbReference type="Proteomes" id="UP001329915">
    <property type="component" value="Chromosome"/>
</dbReference>
<keyword evidence="2" id="KW-0813">Transport</keyword>
<feature type="domain" description="ABC transporter" evidence="10">
    <location>
        <begin position="8"/>
        <end position="243"/>
    </location>
</feature>
<evidence type="ECO:0000256" key="2">
    <source>
        <dbReference type="ARBA" id="ARBA00022448"/>
    </source>
</evidence>
<dbReference type="CDD" id="cd03215">
    <property type="entry name" value="ABC_Carb_Monos_II"/>
    <property type="match status" value="1"/>
</dbReference>
<dbReference type="CDD" id="cd03216">
    <property type="entry name" value="ABC_Carb_Monos_I"/>
    <property type="match status" value="1"/>
</dbReference>
<dbReference type="SMART" id="SM00382">
    <property type="entry name" value="AAA"/>
    <property type="match status" value="2"/>
</dbReference>
<dbReference type="FunFam" id="3.40.50.300:FF:000127">
    <property type="entry name" value="Ribose import ATP-binding protein RbsA"/>
    <property type="match status" value="1"/>
</dbReference>